<protein>
    <submittedName>
        <fullName evidence="2">SWIB domain-containing protein</fullName>
    </submittedName>
</protein>
<dbReference type="WBParaSite" id="RSKR_0001094000.1">
    <property type="protein sequence ID" value="RSKR_0001094000.1"/>
    <property type="gene ID" value="RSKR_0001094000"/>
</dbReference>
<proteinExistence type="predicted"/>
<sequence length="994" mass="113477">MGQKKKKAPQQKTVSKPEKVVEKVEAVEQPPTIAKSLQATPTVNGTALNNSAKDQRSDDAATITRRMELKKYAIRLNELFASSGSSTEAKCDDFPLDLRRHLTTIKDMLVASFVTDYKTCNKEDAEKSVKRPMKILECMVRDASKQKGFIGMDMNVILKHAAEMFSEKENFHLLLGADLHALIPNFAKLQATKFDLIKSNGNQNENERPCTSDQLTKKTALKSANSPSTIQEIRHATKSVAPERTRHPAGTNITLTNSNASTIHLPGPLDLSKRPRLSTDLPPQARPSNRQYKEPTPITAVDPIKKECFKFMWSVDESFGTIEEGQFELFMIDHLKQNNIEGFIYPVHLIDSTALALIARYRKQLNKESPSEKLLGKEEALWGRLIDTNEYEDGDPEKVSNACSALKCDLDIAYYGEVTTLVFKLRCHVNKNAARILSDFLIQTRLQTLLLIEVDTDIETYACHDEDNKFTSVWEIWTNFRRLFGNAFKNNLRLILKFTCEPAPEFKFGSDCLRRWLGEPMAAVGVDFDAFTYGHSIKTAELSHKLRTTIQQVWSSNNLRCIFSHQNINMDRESRNMLIETIRTHLANMDWVDTIYQTNFKITGSGYLANPLQPCGDNLSTTVYDSFESDVLKYRRYSAAIYIALDHIIRCGRGGLLRAANAALRRIMPHFDTVTFKIDIDCIDKNGLACDYIDNLANIVPNCAILSYIGDIRSYCRALKKQDLYLPDIVISELLGSFGCNELSPDLLFECEKHIKKEHQIWIPLVFENYIQPVTTILSTQLLNDRILFKEGNFSLQGRNAITSKATFQSFKEKHYQNVNDTFDRMYVLEPCALFEISMPRYFSTFFSPSREDGTLTPYRDVEFIIECDCEMTGFQGFFASVLSDIKDDAVGITSSQNFHKKDMYTLGLKAMPSSWYPAYFPLREPVQLFAKDKLIVCLGRYADDGGVWYEWNIKVYRMEEEILVTEVQNKNGESYYVRKSTEQENDIKPFRRT</sequence>
<accession>A0AC35UHL4</accession>
<name>A0AC35UHL4_9BILA</name>
<organism evidence="1 2">
    <name type="scientific">Rhabditophanes sp. KR3021</name>
    <dbReference type="NCBI Taxonomy" id="114890"/>
    <lineage>
        <taxon>Eukaryota</taxon>
        <taxon>Metazoa</taxon>
        <taxon>Ecdysozoa</taxon>
        <taxon>Nematoda</taxon>
        <taxon>Chromadorea</taxon>
        <taxon>Rhabditida</taxon>
        <taxon>Tylenchina</taxon>
        <taxon>Panagrolaimomorpha</taxon>
        <taxon>Strongyloidoidea</taxon>
        <taxon>Alloionematidae</taxon>
        <taxon>Rhabditophanes</taxon>
    </lineage>
</organism>
<evidence type="ECO:0000313" key="2">
    <source>
        <dbReference type="WBParaSite" id="RSKR_0001094000.1"/>
    </source>
</evidence>
<evidence type="ECO:0000313" key="1">
    <source>
        <dbReference type="Proteomes" id="UP000095286"/>
    </source>
</evidence>
<reference evidence="2" key="1">
    <citation type="submission" date="2016-11" db="UniProtKB">
        <authorList>
            <consortium name="WormBaseParasite"/>
        </authorList>
    </citation>
    <scope>IDENTIFICATION</scope>
    <source>
        <strain evidence="2">KR3021</strain>
    </source>
</reference>
<dbReference type="Proteomes" id="UP000095286">
    <property type="component" value="Unplaced"/>
</dbReference>